<evidence type="ECO:0000256" key="8">
    <source>
        <dbReference type="ARBA" id="ARBA00022692"/>
    </source>
</evidence>
<dbReference type="SUPFAM" id="SSF55874">
    <property type="entry name" value="ATPase domain of HSP90 chaperone/DNA topoisomerase II/histidine kinase"/>
    <property type="match status" value="1"/>
</dbReference>
<dbReference type="Gene3D" id="3.40.50.2300">
    <property type="match status" value="1"/>
</dbReference>
<accession>A0A1D7TWJ2</accession>
<dbReference type="EC" id="2.7.13.3" evidence="3"/>
<dbReference type="STRING" id="1526658.BHK69_02235"/>
<evidence type="ECO:0000256" key="11">
    <source>
        <dbReference type="ARBA" id="ARBA00022989"/>
    </source>
</evidence>
<evidence type="ECO:0000256" key="1">
    <source>
        <dbReference type="ARBA" id="ARBA00000085"/>
    </source>
</evidence>
<evidence type="ECO:0000259" key="20">
    <source>
        <dbReference type="PROSITE" id="PS50894"/>
    </source>
</evidence>
<dbReference type="Gene3D" id="3.30.450.20">
    <property type="entry name" value="PAS domain"/>
    <property type="match status" value="1"/>
</dbReference>
<dbReference type="Pfam" id="PF01627">
    <property type="entry name" value="Hpt"/>
    <property type="match status" value="1"/>
</dbReference>
<dbReference type="Pfam" id="PF02743">
    <property type="entry name" value="dCache_1"/>
    <property type="match status" value="1"/>
</dbReference>
<protein>
    <recommendedName>
        <fullName evidence="3">histidine kinase</fullName>
        <ecNumber evidence="3">2.7.13.3</ecNumber>
    </recommendedName>
</protein>
<dbReference type="AlphaFoldDB" id="A0A1D7TWJ2"/>
<evidence type="ECO:0000256" key="16">
    <source>
        <dbReference type="SAM" id="Phobius"/>
    </source>
</evidence>
<evidence type="ECO:0000256" key="2">
    <source>
        <dbReference type="ARBA" id="ARBA00004429"/>
    </source>
</evidence>
<dbReference type="InterPro" id="IPR036890">
    <property type="entry name" value="HATPase_C_sf"/>
</dbReference>
<evidence type="ECO:0000256" key="4">
    <source>
        <dbReference type="ARBA" id="ARBA00022475"/>
    </source>
</evidence>
<dbReference type="InterPro" id="IPR003661">
    <property type="entry name" value="HisK_dim/P_dom"/>
</dbReference>
<dbReference type="CDD" id="cd17546">
    <property type="entry name" value="REC_hyHK_CKI1_RcsC-like"/>
    <property type="match status" value="1"/>
</dbReference>
<keyword evidence="5" id="KW-0997">Cell inner membrane</keyword>
<dbReference type="InterPro" id="IPR011006">
    <property type="entry name" value="CheY-like_superfamily"/>
</dbReference>
<dbReference type="FunFam" id="3.30.565.10:FF:000010">
    <property type="entry name" value="Sensor histidine kinase RcsC"/>
    <property type="match status" value="1"/>
</dbReference>
<comment type="subcellular location">
    <subcellularLocation>
        <location evidence="2">Cell inner membrane</location>
        <topology evidence="2">Multi-pass membrane protein</topology>
    </subcellularLocation>
</comment>
<evidence type="ECO:0000256" key="15">
    <source>
        <dbReference type="PROSITE-ProRule" id="PRU00169"/>
    </source>
</evidence>
<keyword evidence="8 16" id="KW-0812">Transmembrane</keyword>
<dbReference type="InterPro" id="IPR036641">
    <property type="entry name" value="HPT_dom_sf"/>
</dbReference>
<name>A0A1D7TWJ2_9HYPH</name>
<dbReference type="SUPFAM" id="SSF158472">
    <property type="entry name" value="HAMP domain-like"/>
    <property type="match status" value="1"/>
</dbReference>
<evidence type="ECO:0000259" key="18">
    <source>
        <dbReference type="PROSITE" id="PS50110"/>
    </source>
</evidence>
<evidence type="ECO:0000259" key="19">
    <source>
        <dbReference type="PROSITE" id="PS50885"/>
    </source>
</evidence>
<keyword evidence="13 16" id="KW-0472">Membrane</keyword>
<dbReference type="CDD" id="cd16922">
    <property type="entry name" value="HATPase_EvgS-ArcB-TorS-like"/>
    <property type="match status" value="1"/>
</dbReference>
<evidence type="ECO:0000259" key="17">
    <source>
        <dbReference type="PROSITE" id="PS50109"/>
    </source>
</evidence>
<dbReference type="PANTHER" id="PTHR43047">
    <property type="entry name" value="TWO-COMPONENT HISTIDINE PROTEIN KINASE"/>
    <property type="match status" value="1"/>
</dbReference>
<keyword evidence="11 16" id="KW-1133">Transmembrane helix</keyword>
<dbReference type="SUPFAM" id="SSF52172">
    <property type="entry name" value="CheY-like"/>
    <property type="match status" value="1"/>
</dbReference>
<dbReference type="EMBL" id="CP017147">
    <property type="protein sequence ID" value="AOO79466.1"/>
    <property type="molecule type" value="Genomic_DNA"/>
</dbReference>
<reference evidence="21 22" key="1">
    <citation type="journal article" date="2015" name="Antonie Van Leeuwenhoek">
        <title>Bosea vaviloviae sp. nov., a new species of slow-growing rhizobia isolated from nodules of the relict species Vavilovia formosa (Stev.) Fed.</title>
        <authorList>
            <person name="Safronova V.I."/>
            <person name="Kuznetsova I.G."/>
            <person name="Sazanova A.L."/>
            <person name="Kimeklis A.K."/>
            <person name="Belimov A.A."/>
            <person name="Andronov E.E."/>
            <person name="Pinaev A.G."/>
            <person name="Chizhevskaya E.P."/>
            <person name="Pukhaev A.R."/>
            <person name="Popov K.P."/>
            <person name="Willems A."/>
            <person name="Tikhonovich I.A."/>
        </authorList>
    </citation>
    <scope>NUCLEOTIDE SEQUENCE [LARGE SCALE GENOMIC DNA]</scope>
    <source>
        <strain evidence="21 22">Vaf18</strain>
    </source>
</reference>
<dbReference type="GO" id="GO:0005886">
    <property type="term" value="C:plasma membrane"/>
    <property type="evidence" value="ECO:0007669"/>
    <property type="project" value="UniProtKB-SubCell"/>
</dbReference>
<dbReference type="GO" id="GO:0000155">
    <property type="term" value="F:phosphorelay sensor kinase activity"/>
    <property type="evidence" value="ECO:0007669"/>
    <property type="project" value="InterPro"/>
</dbReference>
<gene>
    <name evidence="21" type="ORF">BHK69_02235</name>
</gene>
<keyword evidence="10" id="KW-0067">ATP-binding</keyword>
<dbReference type="SMART" id="SM00304">
    <property type="entry name" value="HAMP"/>
    <property type="match status" value="1"/>
</dbReference>
<keyword evidence="22" id="KW-1185">Reference proteome</keyword>
<dbReference type="RefSeq" id="WP_069688689.1">
    <property type="nucleotide sequence ID" value="NZ_CP017147.1"/>
</dbReference>
<dbReference type="Gene3D" id="1.20.120.160">
    <property type="entry name" value="HPT domain"/>
    <property type="match status" value="1"/>
</dbReference>
<dbReference type="KEGG" id="bvv:BHK69_02235"/>
<dbReference type="SMART" id="SM00387">
    <property type="entry name" value="HATPase_c"/>
    <property type="match status" value="1"/>
</dbReference>
<dbReference type="Pfam" id="PF02518">
    <property type="entry name" value="HATPase_c"/>
    <property type="match status" value="1"/>
</dbReference>
<feature type="domain" description="HAMP" evidence="19">
    <location>
        <begin position="314"/>
        <end position="366"/>
    </location>
</feature>
<keyword evidence="9" id="KW-0418">Kinase</keyword>
<dbReference type="OrthoDB" id="9762462at2"/>
<keyword evidence="7" id="KW-0808">Transferase</keyword>
<dbReference type="PROSITE" id="PS50109">
    <property type="entry name" value="HIS_KIN"/>
    <property type="match status" value="1"/>
</dbReference>
<evidence type="ECO:0000256" key="6">
    <source>
        <dbReference type="ARBA" id="ARBA00022553"/>
    </source>
</evidence>
<evidence type="ECO:0000256" key="9">
    <source>
        <dbReference type="ARBA" id="ARBA00022777"/>
    </source>
</evidence>
<evidence type="ECO:0000256" key="12">
    <source>
        <dbReference type="ARBA" id="ARBA00023012"/>
    </source>
</evidence>
<dbReference type="Pfam" id="PF00512">
    <property type="entry name" value="HisKA"/>
    <property type="match status" value="1"/>
</dbReference>
<dbReference type="Proteomes" id="UP000094969">
    <property type="component" value="Chromosome"/>
</dbReference>
<feature type="modified residue" description="4-aspartylphosphate" evidence="15">
    <location>
        <position position="702"/>
    </location>
</feature>
<dbReference type="SUPFAM" id="SSF47384">
    <property type="entry name" value="Homodimeric domain of signal transducing histidine kinase"/>
    <property type="match status" value="1"/>
</dbReference>
<dbReference type="Pfam" id="PF00672">
    <property type="entry name" value="HAMP"/>
    <property type="match status" value="1"/>
</dbReference>
<dbReference type="InterPro" id="IPR008207">
    <property type="entry name" value="Sig_transdc_His_kin_Hpt_dom"/>
</dbReference>
<dbReference type="Pfam" id="PF00072">
    <property type="entry name" value="Response_reg"/>
    <property type="match status" value="1"/>
</dbReference>
<feature type="domain" description="Response regulatory" evidence="18">
    <location>
        <begin position="653"/>
        <end position="769"/>
    </location>
</feature>
<dbReference type="PROSITE" id="PS50885">
    <property type="entry name" value="HAMP"/>
    <property type="match status" value="1"/>
</dbReference>
<dbReference type="CDD" id="cd12912">
    <property type="entry name" value="PDC2_MCP_like"/>
    <property type="match status" value="1"/>
</dbReference>
<dbReference type="InterPro" id="IPR005467">
    <property type="entry name" value="His_kinase_dom"/>
</dbReference>
<dbReference type="PROSITE" id="PS50894">
    <property type="entry name" value="HPT"/>
    <property type="match status" value="1"/>
</dbReference>
<evidence type="ECO:0000256" key="14">
    <source>
        <dbReference type="PROSITE-ProRule" id="PRU00110"/>
    </source>
</evidence>
<dbReference type="PRINTS" id="PR00344">
    <property type="entry name" value="BCTRLSENSOR"/>
</dbReference>
<keyword evidence="4" id="KW-1003">Cell membrane</keyword>
<feature type="transmembrane region" description="Helical" evidence="16">
    <location>
        <begin position="20"/>
        <end position="44"/>
    </location>
</feature>
<dbReference type="Gene3D" id="1.10.287.130">
    <property type="match status" value="1"/>
</dbReference>
<sequence length="914" mass="96678">MSGIIDAAGRGPRGALARKYALFVGFAISLALGINGIVGTIFAFSDQRALVARVQQEQAQAAAQRISGFVGDIVRQLDWVSLNSSGALALEELHLDGLRLLRQAPAILDLRRTDAEGRELLALSRADRDRIGAGTDLSSDPIVQAALAQGYFRSGVEFRRGSEPYLLLGKRVTETKGGVVLATVNLTFIKELVSQMKVGVEGRAYVVDRSGRLIAHPDLRFVLRGTNLLPLLQAYPRPDIQGAMLPGDSLSTRDIEGRAVLSVVAPVPNLDWSVVVDLPQSEAYAPIYASILRALIILAGALLITVTTSILLSGRLVAPVRALTEGAARIGEGQLDERIDIRTGDELQELGDQFNLMAARLQESRSILEDKVSQRTAALAKALDQASAGQRAAEQARELAEEATKAKSRFLAVVGHDIRTPLSGVLGVLEILDRKRMSQRDRRLVEMAATSGETLIDLANATLDLSRLEAGTESLEKRDYEPGPLLAAAIALMRPAAERKGLALRLDIEPVAMARLNGDPGKINRIVQNLLRNAISFTDAGEIEIGAALEPADDASGPMLVIAVHDTGIGIDPAMQRRIFQDFVQVDPETGRRSGGVGLGLAICTKLANLMGGSISVFSEVGIGSTFWVRLPAAAATSAAHASHAETAETPLVVLVVDDEPVTREVARIMIAKAGHRVLTASSGEAALVLLASKRVDLVLLDMHMTGMDGIETAAAIRAIPEIACPAIVALTADVSPETMRRLLAAGLTTIVPKPATSAALRQVLTRNARRPGRLANASLSPDHPVDDAFLDEQALLVGAERMGRLVALFQTVSGDILKQLGRAIEQGDRKALERAAHQFASSASALGLGQAVTIASTIEAEARIASPQVMAQAVADLARARGEALAALALRGAAVAKGAAEGQALRSAKMPSL</sequence>
<dbReference type="SUPFAM" id="SSF47226">
    <property type="entry name" value="Histidine-containing phosphotransfer domain, HPT domain"/>
    <property type="match status" value="1"/>
</dbReference>
<dbReference type="InterPro" id="IPR003660">
    <property type="entry name" value="HAMP_dom"/>
</dbReference>
<evidence type="ECO:0000256" key="13">
    <source>
        <dbReference type="ARBA" id="ARBA00023136"/>
    </source>
</evidence>
<dbReference type="SMART" id="SM00388">
    <property type="entry name" value="HisKA"/>
    <property type="match status" value="1"/>
</dbReference>
<dbReference type="Gene3D" id="6.10.340.10">
    <property type="match status" value="1"/>
</dbReference>
<dbReference type="InterPro" id="IPR004358">
    <property type="entry name" value="Sig_transdc_His_kin-like_C"/>
</dbReference>
<dbReference type="SMART" id="SM00448">
    <property type="entry name" value="REC"/>
    <property type="match status" value="1"/>
</dbReference>
<dbReference type="InterPro" id="IPR003594">
    <property type="entry name" value="HATPase_dom"/>
</dbReference>
<keyword evidence="6 15" id="KW-0597">Phosphoprotein</keyword>
<feature type="modified residue" description="Phosphohistidine" evidence="14">
    <location>
        <position position="838"/>
    </location>
</feature>
<dbReference type="InterPro" id="IPR033479">
    <property type="entry name" value="dCache_1"/>
</dbReference>
<dbReference type="PANTHER" id="PTHR43047:SF64">
    <property type="entry name" value="HISTIDINE KINASE CONTAINING CHEY-HOMOLOGOUS RECEIVER DOMAIN AND PAS DOMAIN-RELATED"/>
    <property type="match status" value="1"/>
</dbReference>
<evidence type="ECO:0000256" key="5">
    <source>
        <dbReference type="ARBA" id="ARBA00022519"/>
    </source>
</evidence>
<dbReference type="CDD" id="cd00082">
    <property type="entry name" value="HisKA"/>
    <property type="match status" value="1"/>
</dbReference>
<dbReference type="Gene3D" id="3.30.565.10">
    <property type="entry name" value="Histidine kinase-like ATPase, C-terminal domain"/>
    <property type="match status" value="1"/>
</dbReference>
<organism evidence="21 22">
    <name type="scientific">Bosea vaviloviae</name>
    <dbReference type="NCBI Taxonomy" id="1526658"/>
    <lineage>
        <taxon>Bacteria</taxon>
        <taxon>Pseudomonadati</taxon>
        <taxon>Pseudomonadota</taxon>
        <taxon>Alphaproteobacteria</taxon>
        <taxon>Hyphomicrobiales</taxon>
        <taxon>Boseaceae</taxon>
        <taxon>Bosea</taxon>
    </lineage>
</organism>
<dbReference type="CDD" id="cd06225">
    <property type="entry name" value="HAMP"/>
    <property type="match status" value="1"/>
</dbReference>
<feature type="domain" description="Histidine kinase" evidence="17">
    <location>
        <begin position="413"/>
        <end position="635"/>
    </location>
</feature>
<evidence type="ECO:0000313" key="21">
    <source>
        <dbReference type="EMBL" id="AOO79466.1"/>
    </source>
</evidence>
<evidence type="ECO:0000313" key="22">
    <source>
        <dbReference type="Proteomes" id="UP000094969"/>
    </source>
</evidence>
<feature type="domain" description="HPt" evidence="20">
    <location>
        <begin position="799"/>
        <end position="896"/>
    </location>
</feature>
<evidence type="ECO:0000256" key="10">
    <source>
        <dbReference type="ARBA" id="ARBA00022840"/>
    </source>
</evidence>
<proteinExistence type="predicted"/>
<evidence type="ECO:0000256" key="3">
    <source>
        <dbReference type="ARBA" id="ARBA00012438"/>
    </source>
</evidence>
<comment type="catalytic activity">
    <reaction evidence="1">
        <text>ATP + protein L-histidine = ADP + protein N-phospho-L-histidine.</text>
        <dbReference type="EC" id="2.7.13.3"/>
    </reaction>
</comment>
<dbReference type="PROSITE" id="PS50110">
    <property type="entry name" value="RESPONSE_REGULATORY"/>
    <property type="match status" value="1"/>
</dbReference>
<dbReference type="InterPro" id="IPR001789">
    <property type="entry name" value="Sig_transdc_resp-reg_receiver"/>
</dbReference>
<keyword evidence="12" id="KW-0902">Two-component regulatory system</keyword>
<keyword evidence="10" id="KW-0547">Nucleotide-binding</keyword>
<evidence type="ECO:0000256" key="7">
    <source>
        <dbReference type="ARBA" id="ARBA00022679"/>
    </source>
</evidence>
<dbReference type="InterPro" id="IPR036097">
    <property type="entry name" value="HisK_dim/P_sf"/>
</dbReference>